<evidence type="ECO:0000256" key="1">
    <source>
        <dbReference type="SAM" id="SignalP"/>
    </source>
</evidence>
<keyword evidence="4" id="KW-1185">Reference proteome</keyword>
<accession>A0ABW1EHC5</accession>
<reference evidence="4" key="1">
    <citation type="journal article" date="2019" name="Int. J. Syst. Evol. Microbiol.">
        <title>The Global Catalogue of Microorganisms (GCM) 10K type strain sequencing project: providing services to taxonomists for standard genome sequencing and annotation.</title>
        <authorList>
            <consortium name="The Broad Institute Genomics Platform"/>
            <consortium name="The Broad Institute Genome Sequencing Center for Infectious Disease"/>
            <person name="Wu L."/>
            <person name="Ma J."/>
        </authorList>
    </citation>
    <scope>NUCLEOTIDE SEQUENCE [LARGE SCALE GENOMIC DNA]</scope>
    <source>
        <strain evidence="4">JCM 4087</strain>
    </source>
</reference>
<dbReference type="PANTHER" id="PTHR38593">
    <property type="entry name" value="BLR2558 PROTEIN"/>
    <property type="match status" value="1"/>
</dbReference>
<dbReference type="Pfam" id="PF13628">
    <property type="entry name" value="DUF4142"/>
    <property type="match status" value="1"/>
</dbReference>
<evidence type="ECO:0000313" key="4">
    <source>
        <dbReference type="Proteomes" id="UP001596091"/>
    </source>
</evidence>
<proteinExistence type="predicted"/>
<dbReference type="RefSeq" id="WP_263339925.1">
    <property type="nucleotide sequence ID" value="NZ_JAGSYH010000005.1"/>
</dbReference>
<feature type="signal peptide" evidence="1">
    <location>
        <begin position="1"/>
        <end position="30"/>
    </location>
</feature>
<evidence type="ECO:0000313" key="3">
    <source>
        <dbReference type="EMBL" id="MFC5863707.1"/>
    </source>
</evidence>
<protein>
    <submittedName>
        <fullName evidence="3">DUF4142 domain-containing protein</fullName>
    </submittedName>
</protein>
<sequence length="199" mass="21069">MKNQSLLRFATVPAACLLVATGLIIVRASASSSSSATDTDKKFVTEALKGGMAEVSLGQLAAQKGASEDVKAFGQKMVTDHSRLGDRMKVVASDIGVSAPDSTTLGDTAEKAKLEMLSGKTFDDAYIKAMVKAHEDDLKAFQQEEADGTSPEVKHAAREGAAMIQSHLDMIRKIATAHNVDNSASYHKPSPYGSFAHGR</sequence>
<dbReference type="InterPro" id="IPR012347">
    <property type="entry name" value="Ferritin-like"/>
</dbReference>
<feature type="domain" description="DUF4142" evidence="2">
    <location>
        <begin position="39"/>
        <end position="173"/>
    </location>
</feature>
<organism evidence="3 4">
    <name type="scientific">Acidicapsa dinghuensis</name>
    <dbReference type="NCBI Taxonomy" id="2218256"/>
    <lineage>
        <taxon>Bacteria</taxon>
        <taxon>Pseudomonadati</taxon>
        <taxon>Acidobacteriota</taxon>
        <taxon>Terriglobia</taxon>
        <taxon>Terriglobales</taxon>
        <taxon>Acidobacteriaceae</taxon>
        <taxon>Acidicapsa</taxon>
    </lineage>
</organism>
<name>A0ABW1EHC5_9BACT</name>
<dbReference type="EMBL" id="JBHSPH010000005">
    <property type="protein sequence ID" value="MFC5863707.1"/>
    <property type="molecule type" value="Genomic_DNA"/>
</dbReference>
<comment type="caution">
    <text evidence="3">The sequence shown here is derived from an EMBL/GenBank/DDBJ whole genome shotgun (WGS) entry which is preliminary data.</text>
</comment>
<dbReference type="PANTHER" id="PTHR38593:SF1">
    <property type="entry name" value="BLR2558 PROTEIN"/>
    <property type="match status" value="1"/>
</dbReference>
<gene>
    <name evidence="3" type="ORF">ACFPT7_15475</name>
</gene>
<dbReference type="Gene3D" id="1.20.1260.10">
    <property type="match status" value="1"/>
</dbReference>
<keyword evidence="1" id="KW-0732">Signal</keyword>
<evidence type="ECO:0000259" key="2">
    <source>
        <dbReference type="Pfam" id="PF13628"/>
    </source>
</evidence>
<feature type="chain" id="PRO_5047225784" evidence="1">
    <location>
        <begin position="31"/>
        <end position="199"/>
    </location>
</feature>
<dbReference type="Proteomes" id="UP001596091">
    <property type="component" value="Unassembled WGS sequence"/>
</dbReference>
<dbReference type="InterPro" id="IPR025419">
    <property type="entry name" value="DUF4142"/>
</dbReference>